<protein>
    <recommendedName>
        <fullName evidence="3">DUF664 domain-containing protein</fullName>
    </recommendedName>
</protein>
<reference evidence="1 2" key="1">
    <citation type="submission" date="2020-10" db="EMBL/GenBank/DDBJ databases">
        <title>Sequencing the genomes of 1000 actinobacteria strains.</title>
        <authorList>
            <person name="Klenk H.-P."/>
        </authorList>
    </citation>
    <scope>NUCLEOTIDE SEQUENCE [LARGE SCALE GENOMIC DNA]</scope>
    <source>
        <strain evidence="1 2">DSM 46744</strain>
    </source>
</reference>
<dbReference type="InterPro" id="IPR034660">
    <property type="entry name" value="DinB/YfiT-like"/>
</dbReference>
<evidence type="ECO:0008006" key="3">
    <source>
        <dbReference type="Google" id="ProtNLM"/>
    </source>
</evidence>
<dbReference type="Gene3D" id="1.20.120.450">
    <property type="entry name" value="dinb family like domain"/>
    <property type="match status" value="1"/>
</dbReference>
<dbReference type="Pfam" id="PF04978">
    <property type="entry name" value="MST"/>
    <property type="match status" value="1"/>
</dbReference>
<dbReference type="Proteomes" id="UP000627838">
    <property type="component" value="Unassembled WGS sequence"/>
</dbReference>
<keyword evidence="2" id="KW-1185">Reference proteome</keyword>
<organism evidence="1 2">
    <name type="scientific">Actinomadura algeriensis</name>
    <dbReference type="NCBI Taxonomy" id="1679523"/>
    <lineage>
        <taxon>Bacteria</taxon>
        <taxon>Bacillati</taxon>
        <taxon>Actinomycetota</taxon>
        <taxon>Actinomycetes</taxon>
        <taxon>Streptosporangiales</taxon>
        <taxon>Thermomonosporaceae</taxon>
        <taxon>Actinomadura</taxon>
    </lineage>
</organism>
<proteinExistence type="predicted"/>
<evidence type="ECO:0000313" key="1">
    <source>
        <dbReference type="EMBL" id="MBE1530747.1"/>
    </source>
</evidence>
<sequence>MTGSDPKADLRRYLQAGRGALVWKMDGLSEYDVRRPVTPTGTNLLGLVKHVASMELVYFGDTFGRPSGEAMPWFEEGAEINADMWATADESREQILGLYHRAWKHSDVTLDALALDAIGRVPHWPDGTR</sequence>
<dbReference type="EMBL" id="JADBDZ010000001">
    <property type="protein sequence ID" value="MBE1530747.1"/>
    <property type="molecule type" value="Genomic_DNA"/>
</dbReference>
<accession>A0ABR9JJM4</accession>
<dbReference type="SUPFAM" id="SSF109854">
    <property type="entry name" value="DinB/YfiT-like putative metalloenzymes"/>
    <property type="match status" value="1"/>
</dbReference>
<dbReference type="RefSeq" id="WP_318783903.1">
    <property type="nucleotide sequence ID" value="NZ_JADBDZ010000001.1"/>
</dbReference>
<comment type="caution">
    <text evidence="1">The sequence shown here is derived from an EMBL/GenBank/DDBJ whole genome shotgun (WGS) entry which is preliminary data.</text>
</comment>
<name>A0ABR9JJM4_9ACTN</name>
<evidence type="ECO:0000313" key="2">
    <source>
        <dbReference type="Proteomes" id="UP000627838"/>
    </source>
</evidence>
<dbReference type="InterPro" id="IPR007061">
    <property type="entry name" value="MST-like"/>
</dbReference>
<gene>
    <name evidence="1" type="ORF">H4W34_000580</name>
</gene>